<reference evidence="2 3" key="1">
    <citation type="submission" date="2019-05" db="EMBL/GenBank/DDBJ databases">
        <title>Genomic Characterization of 104 Bunyaviruses in the Families Peribunyaviridae, Nairoviridae, and Phenuiviridae.</title>
        <authorList>
            <person name="Kapuscinski M."/>
            <person name="Bergren N."/>
            <person name="Russell B."/>
            <person name="Lee J."/>
            <person name="Borland E."/>
            <person name="King D."/>
            <person name="Burkhalter K."/>
            <person name="Stenglein M."/>
            <person name="Kading R."/>
        </authorList>
    </citation>
    <scope>NUCLEOTIDE SEQUENCE [LARGE SCALE GENOMIC DNA]</scope>
    <source>
        <strain evidence="2 3">USA 847-32</strain>
    </source>
</reference>
<keyword evidence="3" id="KW-1185">Reference proteome</keyword>
<organism evidence="2 3">
    <name type="scientific">Orthobunyavirus turlockense</name>
    <dbReference type="NCBI Taxonomy" id="3052452"/>
    <lineage>
        <taxon>Viruses</taxon>
        <taxon>Riboviria</taxon>
        <taxon>Orthornavirae</taxon>
        <taxon>Negarnaviricota</taxon>
        <taxon>Polyploviricotina</taxon>
        <taxon>Bunyaviricetes</taxon>
        <taxon>Elliovirales</taxon>
        <taxon>Peribunyaviridae</taxon>
        <taxon>Orthobunyavirus</taxon>
    </lineage>
</organism>
<proteinExistence type="predicted"/>
<evidence type="ECO:0000256" key="1">
    <source>
        <dbReference type="ARBA" id="ARBA00014100"/>
    </source>
</evidence>
<name>A0A7D5HW17_9VIRU</name>
<dbReference type="Proteomes" id="UP001156898">
    <property type="component" value="Genome"/>
</dbReference>
<dbReference type="GO" id="GO:0016032">
    <property type="term" value="P:viral process"/>
    <property type="evidence" value="ECO:0007669"/>
    <property type="project" value="InterPro"/>
</dbReference>
<dbReference type="RefSeq" id="YP_010840635.1">
    <property type="nucleotide sequence ID" value="NC_078888.1"/>
</dbReference>
<dbReference type="InterPro" id="IPR000797">
    <property type="entry name" value="Bunya_NSs"/>
</dbReference>
<protein>
    <recommendedName>
        <fullName evidence="1">Non-structural protein NS-S</fullName>
    </recommendedName>
</protein>
<evidence type="ECO:0000313" key="3">
    <source>
        <dbReference type="Proteomes" id="UP001156898"/>
    </source>
</evidence>
<dbReference type="EMBL" id="MK896442">
    <property type="protein sequence ID" value="QLA46840.1"/>
    <property type="molecule type" value="Viral_cRNA"/>
</dbReference>
<dbReference type="Pfam" id="PF01104">
    <property type="entry name" value="Bunya_NS-S"/>
    <property type="match status" value="1"/>
</dbReference>
<dbReference type="PIRSF" id="PIRSF003954">
    <property type="entry name" value="NS-S_OrthobunV"/>
    <property type="match status" value="1"/>
</dbReference>
<evidence type="ECO:0000313" key="2">
    <source>
        <dbReference type="EMBL" id="QLA46840.1"/>
    </source>
</evidence>
<dbReference type="GeneID" id="80553675"/>
<dbReference type="KEGG" id="vg:80553675"/>
<accession>A0A7D5HW17</accession>
<sequence length="79" mass="9386">MSIEVLITQQRSTIRLWIHTPKISQWITLESSSSELQRPKLKWRRVTQRRLKFTLEHSTSRWLITIGLAEPSVRLLTMS</sequence>